<dbReference type="InterPro" id="IPR051407">
    <property type="entry name" value="Bact_OM_lipoprot/Surf_antigen"/>
</dbReference>
<reference evidence="6" key="1">
    <citation type="journal article" date="2019" name="Int. J. Syst. Evol. Microbiol.">
        <title>The Global Catalogue of Microorganisms (GCM) 10K type strain sequencing project: providing services to taxonomists for standard genome sequencing and annotation.</title>
        <authorList>
            <consortium name="The Broad Institute Genomics Platform"/>
            <consortium name="The Broad Institute Genome Sequencing Center for Infectious Disease"/>
            <person name="Wu L."/>
            <person name="Ma J."/>
        </authorList>
    </citation>
    <scope>NUCLEOTIDE SEQUENCE [LARGE SCALE GENOMIC DNA]</scope>
    <source>
        <strain evidence="6">JCM 15421</strain>
    </source>
</reference>
<dbReference type="Pfam" id="PF05433">
    <property type="entry name" value="Rick_17kDa_Anti"/>
    <property type="match status" value="1"/>
</dbReference>
<dbReference type="RefSeq" id="WP_343793822.1">
    <property type="nucleotide sequence ID" value="NZ_BAAAEU010000027.1"/>
</dbReference>
<keyword evidence="6" id="KW-1185">Reference proteome</keyword>
<evidence type="ECO:0000256" key="1">
    <source>
        <dbReference type="ARBA" id="ARBA00004370"/>
    </source>
</evidence>
<protein>
    <recommendedName>
        <fullName evidence="4">Glycine zipper 2TM domain-containing protein</fullName>
    </recommendedName>
</protein>
<evidence type="ECO:0000256" key="2">
    <source>
        <dbReference type="ARBA" id="ARBA00023136"/>
    </source>
</evidence>
<keyword evidence="2" id="KW-0472">Membrane</keyword>
<dbReference type="InterPro" id="IPR008816">
    <property type="entry name" value="Gly_zipper_2TM_dom"/>
</dbReference>
<evidence type="ECO:0000256" key="3">
    <source>
        <dbReference type="SAM" id="MobiDB-lite"/>
    </source>
</evidence>
<dbReference type="EMBL" id="BAAAEU010000027">
    <property type="protein sequence ID" value="GAA0723874.1"/>
    <property type="molecule type" value="Genomic_DNA"/>
</dbReference>
<feature type="region of interest" description="Disordered" evidence="3">
    <location>
        <begin position="114"/>
        <end position="141"/>
    </location>
</feature>
<dbReference type="PANTHER" id="PTHR35603">
    <property type="match status" value="1"/>
</dbReference>
<name>A0ABP3U8D7_9GAMM</name>
<comment type="subcellular location">
    <subcellularLocation>
        <location evidence="1">Membrane</location>
    </subcellularLocation>
</comment>
<comment type="caution">
    <text evidence="5">The sequence shown here is derived from an EMBL/GenBank/DDBJ whole genome shotgun (WGS) entry which is preliminary data.</text>
</comment>
<gene>
    <name evidence="5" type="ORF">GCM10009105_36160</name>
</gene>
<sequence>MKALNYMMMALVGIASTVSGNAIARHYDRSCGNCGTVVAVEQVSHKDSHLGAGTAIGAVAGGLLGHTIGKGSGRTAATIGGAVAGGAVGHVVEKKNRDRRYSWRFSVNMDNGHRVTITQDDNPDIRSGDRVRVSDGRLDRF</sequence>
<evidence type="ECO:0000313" key="5">
    <source>
        <dbReference type="EMBL" id="GAA0723874.1"/>
    </source>
</evidence>
<evidence type="ECO:0000313" key="6">
    <source>
        <dbReference type="Proteomes" id="UP001501523"/>
    </source>
</evidence>
<evidence type="ECO:0000259" key="4">
    <source>
        <dbReference type="Pfam" id="PF05433"/>
    </source>
</evidence>
<organism evidence="5 6">
    <name type="scientific">Dokdonella soli</name>
    <dbReference type="NCBI Taxonomy" id="529810"/>
    <lineage>
        <taxon>Bacteria</taxon>
        <taxon>Pseudomonadati</taxon>
        <taxon>Pseudomonadota</taxon>
        <taxon>Gammaproteobacteria</taxon>
        <taxon>Lysobacterales</taxon>
        <taxon>Rhodanobacteraceae</taxon>
        <taxon>Dokdonella</taxon>
    </lineage>
</organism>
<proteinExistence type="predicted"/>
<feature type="domain" description="Glycine zipper 2TM" evidence="4">
    <location>
        <begin position="52"/>
        <end position="92"/>
    </location>
</feature>
<dbReference type="Proteomes" id="UP001501523">
    <property type="component" value="Unassembled WGS sequence"/>
</dbReference>
<dbReference type="PANTHER" id="PTHR35603:SF2">
    <property type="entry name" value="OUTER MEMBRANE LIPOPROTEIN"/>
    <property type="match status" value="1"/>
</dbReference>
<accession>A0ABP3U8D7</accession>
<feature type="compositionally biased region" description="Basic and acidic residues" evidence="3">
    <location>
        <begin position="123"/>
        <end position="141"/>
    </location>
</feature>